<keyword evidence="3" id="KW-1185">Reference proteome</keyword>
<reference evidence="2 3" key="1">
    <citation type="submission" date="2024-09" db="EMBL/GenBank/DDBJ databases">
        <authorList>
            <person name="Sun Q."/>
            <person name="Mori K."/>
        </authorList>
    </citation>
    <scope>NUCLEOTIDE SEQUENCE [LARGE SCALE GENOMIC DNA]</scope>
    <source>
        <strain evidence="2 3">JCM 1334</strain>
    </source>
</reference>
<feature type="transmembrane region" description="Helical" evidence="1">
    <location>
        <begin position="91"/>
        <end position="113"/>
    </location>
</feature>
<evidence type="ECO:0000256" key="1">
    <source>
        <dbReference type="SAM" id="Phobius"/>
    </source>
</evidence>
<evidence type="ECO:0000313" key="3">
    <source>
        <dbReference type="Proteomes" id="UP001589702"/>
    </source>
</evidence>
<keyword evidence="1" id="KW-0472">Membrane</keyword>
<feature type="transmembrane region" description="Helical" evidence="1">
    <location>
        <begin position="119"/>
        <end position="143"/>
    </location>
</feature>
<comment type="caution">
    <text evidence="2">The sequence shown here is derived from an EMBL/GenBank/DDBJ whole genome shotgun (WGS) entry which is preliminary data.</text>
</comment>
<feature type="transmembrane region" description="Helical" evidence="1">
    <location>
        <begin position="211"/>
        <end position="229"/>
    </location>
</feature>
<dbReference type="RefSeq" id="WP_234748862.1">
    <property type="nucleotide sequence ID" value="NZ_BAAAWN010000001.1"/>
</dbReference>
<feature type="transmembrane region" description="Helical" evidence="1">
    <location>
        <begin position="177"/>
        <end position="199"/>
    </location>
</feature>
<keyword evidence="1" id="KW-0812">Transmembrane</keyword>
<feature type="transmembrane region" description="Helical" evidence="1">
    <location>
        <begin position="44"/>
        <end position="70"/>
    </location>
</feature>
<protein>
    <recommendedName>
        <fullName evidence="4">DUF4405 domain-containing protein</fullName>
    </recommendedName>
</protein>
<sequence length="232" mass="24836">MTERARNVPSGVVGNERLTALIGAVVLVLSVAEIATVPTLGSLIVAHFFVGVFLAGPVVAKTASTGWRFIRYYSRDPAYRRKGPPRPLLRVIAPLLVASTFTLLGSGIALAITGPAPEILVRVHVVSFLVWLGSLAVHVFAYVRRVPRLIAEDWRRPLRRRREDGAAPEPSGRRMRLAVNIAVLVLAAIAAVLLLPTAAPWEGWRGQAVTGPGVLAVAVCIGTAIAVAVKRR</sequence>
<evidence type="ECO:0008006" key="4">
    <source>
        <dbReference type="Google" id="ProtNLM"/>
    </source>
</evidence>
<organism evidence="2 3">
    <name type="scientific">Arthrobacter ramosus</name>
    <dbReference type="NCBI Taxonomy" id="1672"/>
    <lineage>
        <taxon>Bacteria</taxon>
        <taxon>Bacillati</taxon>
        <taxon>Actinomycetota</taxon>
        <taxon>Actinomycetes</taxon>
        <taxon>Micrococcales</taxon>
        <taxon>Micrococcaceae</taxon>
        <taxon>Arthrobacter</taxon>
    </lineage>
</organism>
<accession>A0ABV5XUV1</accession>
<gene>
    <name evidence="2" type="ORF">ACFFP1_03350</name>
</gene>
<dbReference type="Proteomes" id="UP001589702">
    <property type="component" value="Unassembled WGS sequence"/>
</dbReference>
<keyword evidence="1" id="KW-1133">Transmembrane helix</keyword>
<name>A0ABV5XUV1_ARTRM</name>
<dbReference type="EMBL" id="JBHMBC010000007">
    <property type="protein sequence ID" value="MFB9818533.1"/>
    <property type="molecule type" value="Genomic_DNA"/>
</dbReference>
<proteinExistence type="predicted"/>
<evidence type="ECO:0000313" key="2">
    <source>
        <dbReference type="EMBL" id="MFB9818533.1"/>
    </source>
</evidence>